<dbReference type="Proteomes" id="UP001295794">
    <property type="component" value="Unassembled WGS sequence"/>
</dbReference>
<feature type="compositionally biased region" description="Basic and acidic residues" evidence="2">
    <location>
        <begin position="444"/>
        <end position="453"/>
    </location>
</feature>
<keyword evidence="1" id="KW-0227">DNA damage</keyword>
<evidence type="ECO:0000256" key="1">
    <source>
        <dbReference type="RuleBase" id="RU363044"/>
    </source>
</evidence>
<comment type="similarity">
    <text evidence="1">Belongs to the helicase family.</text>
</comment>
<dbReference type="PANTHER" id="PTHR47642">
    <property type="entry name" value="ATP-DEPENDENT DNA HELICASE"/>
    <property type="match status" value="1"/>
</dbReference>
<dbReference type="GO" id="GO:0000723">
    <property type="term" value="P:telomere maintenance"/>
    <property type="evidence" value="ECO:0007669"/>
    <property type="project" value="InterPro"/>
</dbReference>
<feature type="domain" description="Helitron helicase-like" evidence="4">
    <location>
        <begin position="19"/>
        <end position="72"/>
    </location>
</feature>
<comment type="catalytic activity">
    <reaction evidence="1">
        <text>ATP + H2O = ADP + phosphate + H(+)</text>
        <dbReference type="Rhea" id="RHEA:13065"/>
        <dbReference type="ChEBI" id="CHEBI:15377"/>
        <dbReference type="ChEBI" id="CHEBI:15378"/>
        <dbReference type="ChEBI" id="CHEBI:30616"/>
        <dbReference type="ChEBI" id="CHEBI:43474"/>
        <dbReference type="ChEBI" id="CHEBI:456216"/>
        <dbReference type="EC" id="5.6.2.3"/>
    </reaction>
</comment>
<evidence type="ECO:0000259" key="4">
    <source>
        <dbReference type="Pfam" id="PF14214"/>
    </source>
</evidence>
<dbReference type="AlphaFoldDB" id="A0AAD2GU52"/>
<dbReference type="SUPFAM" id="SSF52540">
    <property type="entry name" value="P-loop containing nucleoside triphosphate hydrolases"/>
    <property type="match status" value="2"/>
</dbReference>
<dbReference type="InterPro" id="IPR010285">
    <property type="entry name" value="DNA_helicase_pif1-like_DEAD"/>
</dbReference>
<dbReference type="Pfam" id="PF05970">
    <property type="entry name" value="PIF1"/>
    <property type="match status" value="1"/>
</dbReference>
<keyword evidence="1" id="KW-0233">DNA recombination</keyword>
<dbReference type="InterPro" id="IPR025476">
    <property type="entry name" value="Helitron_helicase-like"/>
</dbReference>
<protein>
    <recommendedName>
        <fullName evidence="1">ATP-dependent DNA helicase</fullName>
        <ecNumber evidence="1">5.6.2.3</ecNumber>
    </recommendedName>
</protein>
<keyword evidence="1" id="KW-0378">Hydrolase</keyword>
<evidence type="ECO:0000313" key="5">
    <source>
        <dbReference type="EMBL" id="CAK5263671.1"/>
    </source>
</evidence>
<feature type="domain" description="DNA helicase Pif1-like DEAD-box helicase" evidence="3">
    <location>
        <begin position="552"/>
        <end position="717"/>
    </location>
</feature>
<dbReference type="GO" id="GO:0006281">
    <property type="term" value="P:DNA repair"/>
    <property type="evidence" value="ECO:0007669"/>
    <property type="project" value="UniProtKB-KW"/>
</dbReference>
<accession>A0AAD2GU52</accession>
<dbReference type="InterPro" id="IPR027417">
    <property type="entry name" value="P-loop_NTPase"/>
</dbReference>
<name>A0AAD2GU52_9AGAR</name>
<feature type="region of interest" description="Disordered" evidence="2">
    <location>
        <begin position="444"/>
        <end position="468"/>
    </location>
</feature>
<dbReference type="InterPro" id="IPR051055">
    <property type="entry name" value="PIF1_helicase"/>
</dbReference>
<dbReference type="EC" id="5.6.2.3" evidence="1"/>
<keyword evidence="1" id="KW-0547">Nucleotide-binding</keyword>
<dbReference type="CDD" id="cd18809">
    <property type="entry name" value="SF1_C_RecD"/>
    <property type="match status" value="1"/>
</dbReference>
<reference evidence="5" key="1">
    <citation type="submission" date="2023-11" db="EMBL/GenBank/DDBJ databases">
        <authorList>
            <person name="De Vega J J."/>
            <person name="De Vega J J."/>
        </authorList>
    </citation>
    <scope>NUCLEOTIDE SEQUENCE</scope>
</reference>
<organism evidence="5 6">
    <name type="scientific">Mycena citricolor</name>
    <dbReference type="NCBI Taxonomy" id="2018698"/>
    <lineage>
        <taxon>Eukaryota</taxon>
        <taxon>Fungi</taxon>
        <taxon>Dikarya</taxon>
        <taxon>Basidiomycota</taxon>
        <taxon>Agaricomycotina</taxon>
        <taxon>Agaricomycetes</taxon>
        <taxon>Agaricomycetidae</taxon>
        <taxon>Agaricales</taxon>
        <taxon>Marasmiineae</taxon>
        <taxon>Mycenaceae</taxon>
        <taxon>Mycena</taxon>
    </lineage>
</organism>
<proteinExistence type="inferred from homology"/>
<keyword evidence="1" id="KW-0067">ATP-binding</keyword>
<keyword evidence="6" id="KW-1185">Reference proteome</keyword>
<dbReference type="Pfam" id="PF14214">
    <property type="entry name" value="Helitron_like_N"/>
    <property type="match status" value="1"/>
</dbReference>
<dbReference type="PANTHER" id="PTHR47642:SF6">
    <property type="entry name" value="ATP-DEPENDENT DNA HELICASE"/>
    <property type="match status" value="1"/>
</dbReference>
<evidence type="ECO:0000313" key="6">
    <source>
        <dbReference type="Proteomes" id="UP001295794"/>
    </source>
</evidence>
<evidence type="ECO:0000259" key="3">
    <source>
        <dbReference type="Pfam" id="PF05970"/>
    </source>
</evidence>
<feature type="region of interest" description="Disordered" evidence="2">
    <location>
        <begin position="122"/>
        <end position="141"/>
    </location>
</feature>
<dbReference type="GO" id="GO:0016787">
    <property type="term" value="F:hydrolase activity"/>
    <property type="evidence" value="ECO:0007669"/>
    <property type="project" value="UniProtKB-KW"/>
</dbReference>
<evidence type="ECO:0000256" key="2">
    <source>
        <dbReference type="SAM" id="MobiDB-lite"/>
    </source>
</evidence>
<dbReference type="GO" id="GO:0005524">
    <property type="term" value="F:ATP binding"/>
    <property type="evidence" value="ECO:0007669"/>
    <property type="project" value="UniProtKB-KW"/>
</dbReference>
<keyword evidence="1" id="KW-0234">DNA repair</keyword>
<keyword evidence="1" id="KW-0347">Helicase</keyword>
<gene>
    <name evidence="5" type="ORF">MYCIT1_LOCUS3220</name>
</gene>
<dbReference type="GO" id="GO:0006310">
    <property type="term" value="P:DNA recombination"/>
    <property type="evidence" value="ECO:0007669"/>
    <property type="project" value="UniProtKB-KW"/>
</dbReference>
<dbReference type="Gene3D" id="3.40.50.300">
    <property type="entry name" value="P-loop containing nucleotide triphosphate hydrolases"/>
    <property type="match status" value="1"/>
</dbReference>
<sequence>MPSETDMPPEDKAAARRQRRLALERNPHLAASYLDERVQVFMKHVMGKIFDIGDFWYCYEWQERGSGHVHGFLWLNDAPRPKDIDWELLKKQNTPISGDQEQKMTAFKNYWDRIVSAFNPVPRDDPNAPHLGQNPCSRSTSNIENTKQELADLLNWVQQHSKCVAGYCQVKRKVPGQQEPQTFCCFDYPMPCHPDFLTIGLDSKNRLRFEPRQNDPLLNNYNRAMLLAWRANINIKPVLSKEATIDYIAKYASKSEQQAPAFPEMLDTIVKQMDGAGSAQIACQKLLNKMLATFQTLYLGEDGGMQEIIQSADEMAENLDNNKDLDGERRVTDDSWLQRYMSCPDSMGALSLYEVFSGYSWRRNQWQKRRKPNVVVRAFPRYSPNPESDVYPQYCCTKVLLHHPFQHLDKLQKRAEAEPSDNKNPAKYSWPELGAQCRAAAHVHPTDSLRSWEEENQDQEDDKDKDEEVNADVEMLTKDDWQIFARDHPLAALPRFEASDLGTRPLDAAWNPDESRTRWNDIEQMASYLDVQRRESGPQAESVIGDIDVGTLAPEQRAIFDKILGAYSRILMGHQTQQILLNIDRTAGCRKTYLIHAICQQLRLAAAQNNQLDPVRVVAPSGVAAFNIRGRTVHSSLGLPVNSNFVPLSGSRLATLQEQWRGTCFLIIDKKSMQGLRILAQIDSRLCQIFPQQADCVFGGISIALVGDFAQLPPVGDRPLYAPPSRDLTDGGSLSRDGSILYRSFSESHALCVVHRQEGDSPEQEAFRALLRHASQGSLSVLEWETLLTRRFSVLCPDERATFSEALCLFTTREDVHTLNLDQLQALNEPCARMKARHDGGPAAAKVTADNAGGLEPYLTLSRRSQVIINRNLWQQHGLVNATVGTVEDVIWAQGASTSDLPEVVLVSCKDYTGPTLWRTEPQLPDFPGGVPIVPIPTVKSTFNVGDKQMSRVQVPLRLAWAVTIHKSQGLTIPKIKLGLGKKGFAMGLTFVGLSRVKALADIAILGQLDYSRVHNLGGKNMQYRLDDWARRYRI</sequence>
<dbReference type="GO" id="GO:0043139">
    <property type="term" value="F:5'-3' DNA helicase activity"/>
    <property type="evidence" value="ECO:0007669"/>
    <property type="project" value="UniProtKB-EC"/>
</dbReference>
<comment type="cofactor">
    <cofactor evidence="1">
        <name>Mg(2+)</name>
        <dbReference type="ChEBI" id="CHEBI:18420"/>
    </cofactor>
</comment>
<dbReference type="EMBL" id="CAVNYO010000043">
    <property type="protein sequence ID" value="CAK5263671.1"/>
    <property type="molecule type" value="Genomic_DNA"/>
</dbReference>
<feature type="compositionally biased region" description="Acidic residues" evidence="2">
    <location>
        <begin position="454"/>
        <end position="468"/>
    </location>
</feature>
<comment type="caution">
    <text evidence="5">The sequence shown here is derived from an EMBL/GenBank/DDBJ whole genome shotgun (WGS) entry which is preliminary data.</text>
</comment>